<feature type="region of interest" description="Disordered" evidence="1">
    <location>
        <begin position="657"/>
        <end position="681"/>
    </location>
</feature>
<dbReference type="InterPro" id="IPR011041">
    <property type="entry name" value="Quinoprot_gluc/sorb_DH_b-prop"/>
</dbReference>
<feature type="domain" description="Glucose/Sorbosone dehydrogenase" evidence="3">
    <location>
        <begin position="226"/>
        <end position="531"/>
    </location>
</feature>
<keyword evidence="2" id="KW-0732">Signal</keyword>
<dbReference type="GeneID" id="115741171"/>
<dbReference type="RefSeq" id="XP_048140414.1">
    <property type="nucleotide sequence ID" value="XM_048284457.1"/>
</dbReference>
<dbReference type="Proteomes" id="UP000827889">
    <property type="component" value="Chromosome 8"/>
</dbReference>
<evidence type="ECO:0000256" key="1">
    <source>
        <dbReference type="SAM" id="MobiDB-lite"/>
    </source>
</evidence>
<evidence type="ECO:0000259" key="3">
    <source>
        <dbReference type="Pfam" id="PF07995"/>
    </source>
</evidence>
<dbReference type="SUPFAM" id="SSF50952">
    <property type="entry name" value="Soluble quinoprotein glucose dehydrogenase"/>
    <property type="match status" value="1"/>
</dbReference>
<sequence>MRGSLAMKMVLLSLLLSLLVHCSASYPLCTDLRAPFNADNAGLAFCRYNGSICCNSSQDLQLQKQFKAMNVSDPGCASLLKSVLCARCDPFSGELYQVEQAPRAVPVLCNSSVSANSTRSQLYILDFCSNLWDKCHNTSILNSPFAFESKAKTTAGFGSRISDSWSSAAEFCNEFGGASDNTSVCFSGGPVKLAGAENSSTPSGVCLEKLGNGSYLNMVAHSDGSNRVFLSNQPGKIWLATIPKQGSGEILGINESSPFLDLTDEVHFESELGMMGLALHPNYQNNGRFFVSFNCDKVKWPECSGRCSCNSDVGCDPSKIGPDNGANPCQYHSVISEFTTNQSSPSGTVIPKEVRRIFTMGLPFSAHHGGQILFGPKDGYLYFMMGDGGSIGGGSIAGGSIGDPYNFSQNRKSLLGKIMRLDVDNLPNSTMISKSGLWGNYSVPEDNPFSVDKELASEIWALGFRNPWRCSFDLERPSYFLCADVGQDLYEEVNIVTKGGNYGWRVYEGPILYHPPQNPGGNTSASSIKPIFPVMGYNHSQLQNPQGSASITGGYFYRSMVDPCLYGRYMYADLYGSGGIWVGTENPENSGNFTSAQVPYGCAKDSPIQCGAEDESLPALGAIFSFGQDNSKDTFVLTSSGLYRIVSPSRCNFACSKETVTPRSPPASNPPPPPPSTSMAMPWRHRGPGFSLLSPVISYIFLFGMCCNL</sequence>
<keyword evidence="4" id="KW-1185">Reference proteome</keyword>
<evidence type="ECO:0000256" key="2">
    <source>
        <dbReference type="SAM" id="SignalP"/>
    </source>
</evidence>
<evidence type="ECO:0000313" key="5">
    <source>
        <dbReference type="RefSeq" id="XP_048140414.1"/>
    </source>
</evidence>
<gene>
    <name evidence="5" type="primary">LOC115741171</name>
</gene>
<dbReference type="PANTHER" id="PTHR19328:SF66">
    <property type="entry name" value="CATALYTICS"/>
    <property type="match status" value="1"/>
</dbReference>
<feature type="compositionally biased region" description="Pro residues" evidence="1">
    <location>
        <begin position="663"/>
        <end position="676"/>
    </location>
</feature>
<organism evidence="4 5">
    <name type="scientific">Rhodamnia argentea</name>
    <dbReference type="NCBI Taxonomy" id="178133"/>
    <lineage>
        <taxon>Eukaryota</taxon>
        <taxon>Viridiplantae</taxon>
        <taxon>Streptophyta</taxon>
        <taxon>Embryophyta</taxon>
        <taxon>Tracheophyta</taxon>
        <taxon>Spermatophyta</taxon>
        <taxon>Magnoliopsida</taxon>
        <taxon>eudicotyledons</taxon>
        <taxon>Gunneridae</taxon>
        <taxon>Pentapetalae</taxon>
        <taxon>rosids</taxon>
        <taxon>malvids</taxon>
        <taxon>Myrtales</taxon>
        <taxon>Myrtaceae</taxon>
        <taxon>Myrtoideae</taxon>
        <taxon>Myrteae</taxon>
        <taxon>Australasian group</taxon>
        <taxon>Rhodamnia</taxon>
    </lineage>
</organism>
<feature type="chain" id="PRO_5047433683" evidence="2">
    <location>
        <begin position="25"/>
        <end position="709"/>
    </location>
</feature>
<accession>A0ABM3HUZ0</accession>
<dbReference type="Pfam" id="PF07995">
    <property type="entry name" value="GSDH"/>
    <property type="match status" value="1"/>
</dbReference>
<dbReference type="Gene3D" id="2.120.10.30">
    <property type="entry name" value="TolB, C-terminal domain"/>
    <property type="match status" value="1"/>
</dbReference>
<protein>
    <submittedName>
        <fullName evidence="5">HIPL1 protein isoform X1</fullName>
    </submittedName>
</protein>
<evidence type="ECO:0000313" key="4">
    <source>
        <dbReference type="Proteomes" id="UP000827889"/>
    </source>
</evidence>
<dbReference type="PANTHER" id="PTHR19328">
    <property type="entry name" value="HEDGEHOG-INTERACTING PROTEIN"/>
    <property type="match status" value="1"/>
</dbReference>
<name>A0ABM3HUZ0_9MYRT</name>
<reference evidence="5" key="1">
    <citation type="submission" date="2025-08" db="UniProtKB">
        <authorList>
            <consortium name="RefSeq"/>
        </authorList>
    </citation>
    <scope>IDENTIFICATION</scope>
    <source>
        <tissue evidence="5">Leaf</tissue>
    </source>
</reference>
<dbReference type="InterPro" id="IPR012938">
    <property type="entry name" value="Glc/Sorbosone_DH"/>
</dbReference>
<dbReference type="InterPro" id="IPR011042">
    <property type="entry name" value="6-blade_b-propeller_TolB-like"/>
</dbReference>
<proteinExistence type="predicted"/>
<feature type="signal peptide" evidence="2">
    <location>
        <begin position="1"/>
        <end position="24"/>
    </location>
</feature>